<dbReference type="eggNOG" id="COG4995">
    <property type="taxonomic scope" value="Bacteria"/>
</dbReference>
<dbReference type="PANTHER" id="PTHR10098:SF112">
    <property type="entry name" value="SLR0380 PROTEIN"/>
    <property type="match status" value="1"/>
</dbReference>
<evidence type="ECO:0000313" key="6">
    <source>
        <dbReference type="EMBL" id="EGV44151.1"/>
    </source>
</evidence>
<dbReference type="Proteomes" id="UP000003730">
    <property type="component" value="Unassembled WGS sequence"/>
</dbReference>
<comment type="caution">
    <text evidence="6">The sequence shown here is derived from an EMBL/GenBank/DDBJ whole genome shotgun (WGS) entry which is preliminary data.</text>
</comment>
<dbReference type="Pfam" id="PF12770">
    <property type="entry name" value="CHAT"/>
    <property type="match status" value="1"/>
</dbReference>
<keyword evidence="3" id="KW-1133">Transmembrane helix</keyword>
<dbReference type="eggNOG" id="COG0457">
    <property type="taxonomic scope" value="Bacteria"/>
</dbReference>
<dbReference type="InterPro" id="IPR011990">
    <property type="entry name" value="TPR-like_helical_dom_sf"/>
</dbReference>
<dbReference type="EMBL" id="AFXZ01000012">
    <property type="protein sequence ID" value="EGV44151.1"/>
    <property type="molecule type" value="Genomic_DNA"/>
</dbReference>
<dbReference type="InterPro" id="IPR024983">
    <property type="entry name" value="CHAT_dom"/>
</dbReference>
<keyword evidence="3" id="KW-0812">Transmembrane</keyword>
<accession>G2EBG0</accession>
<feature type="coiled-coil region" evidence="2">
    <location>
        <begin position="288"/>
        <end position="319"/>
    </location>
</feature>
<keyword evidence="2" id="KW-0175">Coiled coil</keyword>
<dbReference type="PROSITE" id="PS50005">
    <property type="entry name" value="TPR"/>
    <property type="match status" value="1"/>
</dbReference>
<dbReference type="Gene3D" id="1.25.40.10">
    <property type="entry name" value="Tetratricopeptide repeat domain"/>
    <property type="match status" value="2"/>
</dbReference>
<dbReference type="AlphaFoldDB" id="G2EBG0"/>
<gene>
    <name evidence="6" type="ORF">BZARG_840</name>
</gene>
<feature type="chain" id="PRO_5003429140" evidence="4">
    <location>
        <begin position="24"/>
        <end position="919"/>
    </location>
</feature>
<dbReference type="OrthoDB" id="9771112at2"/>
<keyword evidence="1" id="KW-0802">TPR repeat</keyword>
<protein>
    <submittedName>
        <fullName evidence="6">CHAT domain-containing protein</fullName>
    </submittedName>
</protein>
<keyword evidence="7" id="KW-1185">Reference proteome</keyword>
<name>G2EBG0_9FLAO</name>
<sequence length="919" mass="104507">MKSSLLFLLVLGAFQLAFSQANNDSLYSVNVTSFYGKAYQYIYSKQDSAYYYFNKINKEAQKHHDFETFISSTCASNKTAAYFYDLEKMKHNLSELDSVVSKHHKELKESPHYLYYINTIDFDRGLYYFRLNNYSQSRENFTSIITSIESLKESELNVNLIDLITSAYSFIAKMYTNDGKFNLAKDYYVKNIQFLETKKADDISKINRTYSLLAEVLKNQNQIESSNVYFKKSLAYNLNNHGGSNNIITEANHLLDNYLSQSKTDSAFYYLDIIKTYVVENATKANIYHKAKAKIHEATNNYNLALQELEEVLALTQERWKDNPHNDVAIAYKKIGDLHKKFNNYDKALVHYDLALNYLKNVNTNDLKQQTDLKLLKNKSEVLNTFDLHTQSLKITHQALKILDDLKPSFKNNEDKLFLMEEAFPVFESALEANFKLFAETNQDSLIDSAFYYSEKSKSVLLMESILSTRATEFANIPKKITEQEQVLKSRITHLEKELNQSKKSELESELFEAKKSYRELVTTIETEYKSYFDLKYNAKVITLKEVQAFLNSDTALVSYFYGNNAIYSITITKNNKSIQRIIRNQELDDAIISVYNMLSIPKSDLQELNKMSNELYLKVLAPSITNISEKNVIIISDGLLNYIPFSSLSINGSSQYVVGNYAISYVNSATLLKQLSEKESINTNVLAFAPSFNSLNNTNLLALPHNETEVEGILNFFNGETLTGSQASLQNFNSKSANYGILHFATHAILDDINPEYSYLAFQPNTTENNLLYVSDLYNLNLNTSLVALSACESGIGNLNRGEGFTSLARGFYFSGASSIASTLWKINDASSLNIMNNFYKNLSEGDDKSTALNKAQMSFLNGNSQNALAHPYYWSGFVISGNTSAIVKSNNTWVWFTLAGIGVLAIGFLLIKRRKSN</sequence>
<dbReference type="PATRIC" id="fig|1046627.3.peg.869"/>
<organism evidence="6 7">
    <name type="scientific">Bizionia argentinensis JUB59</name>
    <dbReference type="NCBI Taxonomy" id="1046627"/>
    <lineage>
        <taxon>Bacteria</taxon>
        <taxon>Pseudomonadati</taxon>
        <taxon>Bacteroidota</taxon>
        <taxon>Flavobacteriia</taxon>
        <taxon>Flavobacteriales</taxon>
        <taxon>Flavobacteriaceae</taxon>
        <taxon>Bizionia</taxon>
    </lineage>
</organism>
<evidence type="ECO:0000313" key="7">
    <source>
        <dbReference type="Proteomes" id="UP000003730"/>
    </source>
</evidence>
<evidence type="ECO:0000256" key="1">
    <source>
        <dbReference type="PROSITE-ProRule" id="PRU00339"/>
    </source>
</evidence>
<feature type="signal peptide" evidence="4">
    <location>
        <begin position="1"/>
        <end position="23"/>
    </location>
</feature>
<feature type="repeat" description="TPR" evidence="1">
    <location>
        <begin position="329"/>
        <end position="362"/>
    </location>
</feature>
<dbReference type="InterPro" id="IPR019734">
    <property type="entry name" value="TPR_rpt"/>
</dbReference>
<reference evidence="6 7" key="1">
    <citation type="journal article" date="2008" name="Int. J. Syst. Evol. Microbiol.">
        <title>Bizionia argentinensis sp. nov., isolated from surface marine water in Antarctica.</title>
        <authorList>
            <person name="Bercovich A."/>
            <person name="Vazquez S.C."/>
            <person name="Yankilevich P."/>
            <person name="Coria S.H."/>
            <person name="Foti M."/>
            <person name="Hernandez E."/>
            <person name="Vidal A."/>
            <person name="Ruberto L."/>
            <person name="Melo C."/>
            <person name="Marenssi S."/>
            <person name="Criscuolo M."/>
            <person name="Memoli M."/>
            <person name="Arguelles M."/>
            <person name="Mac Cormack W.P."/>
        </authorList>
    </citation>
    <scope>NUCLEOTIDE SEQUENCE [LARGE SCALE GENOMIC DNA]</scope>
    <source>
        <strain evidence="6 7">JUB59</strain>
    </source>
</reference>
<evidence type="ECO:0000256" key="3">
    <source>
        <dbReference type="SAM" id="Phobius"/>
    </source>
</evidence>
<evidence type="ECO:0000256" key="2">
    <source>
        <dbReference type="SAM" id="Coils"/>
    </source>
</evidence>
<feature type="domain" description="CHAT" evidence="5">
    <location>
        <begin position="613"/>
        <end position="884"/>
    </location>
</feature>
<feature type="transmembrane region" description="Helical" evidence="3">
    <location>
        <begin position="895"/>
        <end position="913"/>
    </location>
</feature>
<evidence type="ECO:0000256" key="4">
    <source>
        <dbReference type="SAM" id="SignalP"/>
    </source>
</evidence>
<dbReference type="SUPFAM" id="SSF48452">
    <property type="entry name" value="TPR-like"/>
    <property type="match status" value="2"/>
</dbReference>
<dbReference type="STRING" id="1046627.BZARG_840"/>
<proteinExistence type="predicted"/>
<dbReference type="SMART" id="SM00028">
    <property type="entry name" value="TPR"/>
    <property type="match status" value="4"/>
</dbReference>
<evidence type="ECO:0000259" key="5">
    <source>
        <dbReference type="Pfam" id="PF12770"/>
    </source>
</evidence>
<keyword evidence="3" id="KW-0472">Membrane</keyword>
<dbReference type="Pfam" id="PF13424">
    <property type="entry name" value="TPR_12"/>
    <property type="match status" value="1"/>
</dbReference>
<dbReference type="PANTHER" id="PTHR10098">
    <property type="entry name" value="RAPSYN-RELATED"/>
    <property type="match status" value="1"/>
</dbReference>
<dbReference type="RefSeq" id="WP_008635951.1">
    <property type="nucleotide sequence ID" value="NZ_AFXZ01000012.1"/>
</dbReference>
<keyword evidence="4" id="KW-0732">Signal</keyword>